<dbReference type="PANTHER" id="PTHR43297">
    <property type="entry name" value="OLIGOPEPTIDE TRANSPORT ATP-BINDING PROTEIN APPD"/>
    <property type="match status" value="1"/>
</dbReference>
<comment type="subcellular location">
    <subcellularLocation>
        <location evidence="1">Cell membrane</location>
        <topology evidence="1">Peripheral membrane protein</topology>
    </subcellularLocation>
</comment>
<dbReference type="HOGENOM" id="CLU_000604_1_23_9"/>
<proteinExistence type="inferred from homology"/>
<evidence type="ECO:0000259" key="8">
    <source>
        <dbReference type="PROSITE" id="PS50893"/>
    </source>
</evidence>
<dbReference type="FunFam" id="3.40.50.300:FF:000016">
    <property type="entry name" value="Oligopeptide ABC transporter ATP-binding component"/>
    <property type="match status" value="1"/>
</dbReference>
<organism evidence="9">
    <name type="scientific">Finegoldia magna ATCC 53516</name>
    <dbReference type="NCBI Taxonomy" id="525282"/>
    <lineage>
        <taxon>Bacteria</taxon>
        <taxon>Bacillati</taxon>
        <taxon>Bacillota</taxon>
        <taxon>Tissierellia</taxon>
        <taxon>Tissierellales</taxon>
        <taxon>Peptoniphilaceae</taxon>
        <taxon>Finegoldia</taxon>
    </lineage>
</organism>
<dbReference type="SMART" id="SM00382">
    <property type="entry name" value="AAA"/>
    <property type="match status" value="1"/>
</dbReference>
<evidence type="ECO:0000256" key="2">
    <source>
        <dbReference type="ARBA" id="ARBA00005417"/>
    </source>
</evidence>
<dbReference type="NCBIfam" id="TIGR01727">
    <property type="entry name" value="oligo_HPY"/>
    <property type="match status" value="1"/>
</dbReference>
<dbReference type="InterPro" id="IPR050388">
    <property type="entry name" value="ABC_Ni/Peptide_Import"/>
</dbReference>
<evidence type="ECO:0000256" key="6">
    <source>
        <dbReference type="ARBA" id="ARBA00022840"/>
    </source>
</evidence>
<dbReference type="Gene3D" id="3.40.50.300">
    <property type="entry name" value="P-loop containing nucleotide triphosphate hydrolases"/>
    <property type="match status" value="1"/>
</dbReference>
<evidence type="ECO:0000313" key="9">
    <source>
        <dbReference type="EMBL" id="EFH93428.1"/>
    </source>
</evidence>
<dbReference type="GO" id="GO:0005524">
    <property type="term" value="F:ATP binding"/>
    <property type="evidence" value="ECO:0007669"/>
    <property type="project" value="UniProtKB-KW"/>
</dbReference>
<name>D6S9F0_FINMA</name>
<gene>
    <name evidence="9" type="ORF">HMPREF0391_11086</name>
</gene>
<protein>
    <submittedName>
        <fullName evidence="9">ABC transporter, ATP-binding protein</fullName>
    </submittedName>
</protein>
<dbReference type="Pfam" id="PF08352">
    <property type="entry name" value="oligo_HPY"/>
    <property type="match status" value="1"/>
</dbReference>
<dbReference type="Pfam" id="PF00005">
    <property type="entry name" value="ABC_tran"/>
    <property type="match status" value="1"/>
</dbReference>
<comment type="caution">
    <text evidence="9">The sequence shown here is derived from an EMBL/GenBank/DDBJ whole genome shotgun (WGS) entry which is preliminary data.</text>
</comment>
<comment type="similarity">
    <text evidence="2">Belongs to the ABC transporter superfamily.</text>
</comment>
<keyword evidence="5" id="KW-0547">Nucleotide-binding</keyword>
<dbReference type="Proteomes" id="UP000004063">
    <property type="component" value="Chromosome"/>
</dbReference>
<evidence type="ECO:0000256" key="3">
    <source>
        <dbReference type="ARBA" id="ARBA00022448"/>
    </source>
</evidence>
<accession>D6S9F0</accession>
<dbReference type="InterPro" id="IPR027417">
    <property type="entry name" value="P-loop_NTPase"/>
</dbReference>
<evidence type="ECO:0000256" key="7">
    <source>
        <dbReference type="ARBA" id="ARBA00023136"/>
    </source>
</evidence>
<feature type="domain" description="ABC transporter" evidence="8">
    <location>
        <begin position="5"/>
        <end position="254"/>
    </location>
</feature>
<keyword evidence="4" id="KW-1003">Cell membrane</keyword>
<dbReference type="AlphaFoldDB" id="D6S9F0"/>
<sequence>MEKLLDIKNLSVEFDTDSGLVKAVNNLNLSVDKAQTLGFVGETGAGKTTTALAIMKLIQSPPGKITSGEIFFEGNDLLKVKEKDMFHIRGNQISMIFQDPMTSLNPIITVGDQIREVIGLHEKLTKEEITKKTEEMLELVGIRKERINDYPHQFSGGMKQRIVIAMALACNPKLLIADEPTTALDVTIQAQVMELMKSLKEKYNTSMILITHDLGVVAEICDVVSVVYAGTIVETGSVKSIFTNPKHPYTIGLFNSIPSLDEDVEKLKVIPGFTPDPSDLPNGCCFHPRCAHCMEKCKGKIPPMYEVEEGHFVACYLCEDKLGEEDGK</sequence>
<evidence type="ECO:0000256" key="5">
    <source>
        <dbReference type="ARBA" id="ARBA00022741"/>
    </source>
</evidence>
<dbReference type="EMBL" id="ACHM02000002">
    <property type="protein sequence ID" value="EFH93428.1"/>
    <property type="molecule type" value="Genomic_DNA"/>
</dbReference>
<dbReference type="RefSeq" id="WP_002835903.1">
    <property type="nucleotide sequence ID" value="NZ_CM000955.1"/>
</dbReference>
<dbReference type="GO" id="GO:0015833">
    <property type="term" value="P:peptide transport"/>
    <property type="evidence" value="ECO:0007669"/>
    <property type="project" value="InterPro"/>
</dbReference>
<keyword evidence="6 9" id="KW-0067">ATP-binding</keyword>
<dbReference type="InterPro" id="IPR003439">
    <property type="entry name" value="ABC_transporter-like_ATP-bd"/>
</dbReference>
<reference evidence="9" key="1">
    <citation type="submission" date="2010-05" db="EMBL/GenBank/DDBJ databases">
        <authorList>
            <person name="Muzny D."/>
            <person name="Qin X."/>
            <person name="Buhay C."/>
            <person name="Dugan-Rocha S."/>
            <person name="Ding Y."/>
            <person name="Chen G."/>
            <person name="Hawes A."/>
            <person name="Holder M."/>
            <person name="Jhangiani S."/>
            <person name="Johnson A."/>
            <person name="Khan Z."/>
            <person name="Li Z."/>
            <person name="Liu W."/>
            <person name="Liu X."/>
            <person name="Perez L."/>
            <person name="Shen H."/>
            <person name="Wang Q."/>
            <person name="Watt J."/>
            <person name="Xi L."/>
            <person name="Xin Y."/>
            <person name="Zhou J."/>
            <person name="Deng J."/>
            <person name="Jiang H."/>
            <person name="Liu Y."/>
            <person name="Qu J."/>
            <person name="Song X.-Z."/>
            <person name="Zhang L."/>
            <person name="Villasana D."/>
            <person name="Johnson A."/>
            <person name="Liu J."/>
            <person name="Liyanage D."/>
            <person name="Lorensuhewa L."/>
            <person name="Robinson T."/>
            <person name="Song A."/>
            <person name="Song B.-B."/>
            <person name="Dinh H."/>
            <person name="Thornton R."/>
            <person name="Coyle M."/>
            <person name="Francisco L."/>
            <person name="Jackson L."/>
            <person name="Javaid M."/>
            <person name="Korchina V."/>
            <person name="Kovar C."/>
            <person name="Mata R."/>
            <person name="Mathew T."/>
            <person name="Ngo R."/>
            <person name="Nguyen L."/>
            <person name="Nguyen N."/>
            <person name="Okwuonu G."/>
            <person name="Ongeri F."/>
            <person name="Pham C."/>
            <person name="Simmons D."/>
            <person name="Wilczek-Boney K."/>
            <person name="Hale W."/>
            <person name="Jakkamsetti A."/>
            <person name="Pham P."/>
            <person name="Ruth R."/>
            <person name="San Lucas F."/>
            <person name="Warren J."/>
            <person name="Zhang J."/>
            <person name="Zhao Z."/>
            <person name="Zhou C."/>
            <person name="Zhu D."/>
            <person name="Lee S."/>
            <person name="Bess C."/>
            <person name="Blankenburg K."/>
            <person name="Forbes L."/>
            <person name="Fu Q."/>
            <person name="Gubbala S."/>
            <person name="Hirani K."/>
            <person name="Jayaseelan J.C."/>
            <person name="Lara F."/>
            <person name="Munidasa M."/>
            <person name="Palculict T."/>
            <person name="Patil S."/>
            <person name="Pu L.-L."/>
            <person name="Saada N."/>
            <person name="Tang L."/>
            <person name="Weissenberger G."/>
            <person name="Zhu Y."/>
            <person name="Hemphill L."/>
            <person name="Shang Y."/>
            <person name="Youmans B."/>
            <person name="Ayvaz T."/>
            <person name="Ross M."/>
            <person name="Santibanez J."/>
            <person name="Aqrawi P."/>
            <person name="Gross S."/>
            <person name="Joshi V."/>
            <person name="Fowler G."/>
            <person name="Nazareth L."/>
            <person name="Reid J."/>
            <person name="Worley K."/>
            <person name="Petrosino J."/>
            <person name="Highlander S."/>
            <person name="Gibbs R."/>
        </authorList>
    </citation>
    <scope>NUCLEOTIDE SEQUENCE [LARGE SCALE GENOMIC DNA]</scope>
    <source>
        <strain evidence="9">ATCC 53516</strain>
    </source>
</reference>
<dbReference type="PROSITE" id="PS00211">
    <property type="entry name" value="ABC_TRANSPORTER_1"/>
    <property type="match status" value="1"/>
</dbReference>
<dbReference type="eggNOG" id="COG0444">
    <property type="taxonomic scope" value="Bacteria"/>
</dbReference>
<dbReference type="GO" id="GO:0005886">
    <property type="term" value="C:plasma membrane"/>
    <property type="evidence" value="ECO:0007669"/>
    <property type="project" value="UniProtKB-SubCell"/>
</dbReference>
<dbReference type="GO" id="GO:0016887">
    <property type="term" value="F:ATP hydrolysis activity"/>
    <property type="evidence" value="ECO:0007669"/>
    <property type="project" value="InterPro"/>
</dbReference>
<keyword evidence="3" id="KW-0813">Transport</keyword>
<dbReference type="SUPFAM" id="SSF52540">
    <property type="entry name" value="P-loop containing nucleoside triphosphate hydrolases"/>
    <property type="match status" value="1"/>
</dbReference>
<dbReference type="InterPro" id="IPR003593">
    <property type="entry name" value="AAA+_ATPase"/>
</dbReference>
<evidence type="ECO:0000256" key="1">
    <source>
        <dbReference type="ARBA" id="ARBA00004202"/>
    </source>
</evidence>
<keyword evidence="7" id="KW-0472">Membrane</keyword>
<dbReference type="PROSITE" id="PS50893">
    <property type="entry name" value="ABC_TRANSPORTER_2"/>
    <property type="match status" value="1"/>
</dbReference>
<dbReference type="PANTHER" id="PTHR43297:SF2">
    <property type="entry name" value="DIPEPTIDE TRANSPORT ATP-BINDING PROTEIN DPPD"/>
    <property type="match status" value="1"/>
</dbReference>
<dbReference type="InterPro" id="IPR013563">
    <property type="entry name" value="Oligopep_ABC_C"/>
</dbReference>
<dbReference type="CDD" id="cd03257">
    <property type="entry name" value="ABC_NikE_OppD_transporters"/>
    <property type="match status" value="1"/>
</dbReference>
<evidence type="ECO:0000256" key="4">
    <source>
        <dbReference type="ARBA" id="ARBA00022475"/>
    </source>
</evidence>
<dbReference type="STRING" id="525282.HMPREF0391_11086"/>
<dbReference type="InterPro" id="IPR017871">
    <property type="entry name" value="ABC_transporter-like_CS"/>
</dbReference>
<dbReference type="OrthoDB" id="9806285at2"/>